<name>A0A0C2S2C2_CLOBO</name>
<evidence type="ECO:0000313" key="12">
    <source>
        <dbReference type="Proteomes" id="UP000486903"/>
    </source>
</evidence>
<accession>A0A0C2S2C2</accession>
<feature type="domain" description="BMC" evidence="4">
    <location>
        <begin position="4"/>
        <end position="86"/>
    </location>
</feature>
<dbReference type="Gene3D" id="3.30.70.1710">
    <property type="match status" value="2"/>
</dbReference>
<dbReference type="PANTHER" id="PTHR33941:SF11">
    <property type="entry name" value="BACTERIAL MICROCOMPARTMENT SHELL PROTEIN PDUJ"/>
    <property type="match status" value="1"/>
</dbReference>
<dbReference type="PANTHER" id="PTHR33941">
    <property type="entry name" value="PROPANEDIOL UTILIZATION PROTEIN PDUA"/>
    <property type="match status" value="1"/>
</dbReference>
<evidence type="ECO:0000256" key="1">
    <source>
        <dbReference type="ARBA" id="ARBA00024322"/>
    </source>
</evidence>
<dbReference type="Proteomes" id="UP000473681">
    <property type="component" value="Unassembled WGS sequence"/>
</dbReference>
<keyword evidence="2" id="KW-1283">Bacterial microcompartment</keyword>
<evidence type="ECO:0000313" key="8">
    <source>
        <dbReference type="EMBL" id="NFV26828.1"/>
    </source>
</evidence>
<evidence type="ECO:0000313" key="5">
    <source>
        <dbReference type="EMBL" id="NFA42647.1"/>
    </source>
</evidence>
<dbReference type="AlphaFoldDB" id="A0A0C2S2C2"/>
<dbReference type="InterPro" id="IPR011238">
    <property type="entry name" value="Micro_shell_prot_PduT"/>
</dbReference>
<dbReference type="Proteomes" id="UP000476820">
    <property type="component" value="Unassembled WGS sequence"/>
</dbReference>
<proteinExistence type="inferred from homology"/>
<dbReference type="InterPro" id="IPR044872">
    <property type="entry name" value="CcmK/CsoS1_BMC"/>
</dbReference>
<dbReference type="PROSITE" id="PS51930">
    <property type="entry name" value="BMC_2"/>
    <property type="match status" value="2"/>
</dbReference>
<dbReference type="EMBL" id="SXFB01000008">
    <property type="protein sequence ID" value="NFV26828.1"/>
    <property type="molecule type" value="Genomic_DNA"/>
</dbReference>
<dbReference type="EMBL" id="SWOV01000020">
    <property type="protein sequence ID" value="NFF88036.1"/>
    <property type="molecule type" value="Genomic_DNA"/>
</dbReference>
<dbReference type="OrthoDB" id="9791973at2"/>
<comment type="similarity">
    <text evidence="3">Belongs to the bacterial microcompartments protein family.</text>
</comment>
<evidence type="ECO:0000313" key="10">
    <source>
        <dbReference type="Proteomes" id="UP000473681"/>
    </source>
</evidence>
<dbReference type="Proteomes" id="UP000486903">
    <property type="component" value="Unassembled WGS sequence"/>
</dbReference>
<protein>
    <submittedName>
        <fullName evidence="6">BMC domain-containing protein</fullName>
    </submittedName>
</protein>
<reference evidence="5 9" key="1">
    <citation type="submission" date="2019-02" db="EMBL/GenBank/DDBJ databases">
        <title>Genome sequencing of Clostridium botulinum clinical isolates.</title>
        <authorList>
            <person name="Brunt J."/>
            <person name="Van Vliet A.H.M."/>
            <person name="Stringer S.C."/>
            <person name="Grant K.A."/>
            <person name="Carter A.C."/>
            <person name="Peck M.W."/>
        </authorList>
    </citation>
    <scope>NUCLEOTIDE SEQUENCE [LARGE SCALE GENOMIC DNA]</scope>
    <source>
        <strain evidence="5 9">H113700579</strain>
    </source>
</reference>
<dbReference type="SMART" id="SM00877">
    <property type="entry name" value="BMC"/>
    <property type="match status" value="2"/>
</dbReference>
<evidence type="ECO:0000256" key="3">
    <source>
        <dbReference type="PROSITE-ProRule" id="PRU01278"/>
    </source>
</evidence>
<dbReference type="EMBL" id="SWVK01000014">
    <property type="protein sequence ID" value="NFN35621.1"/>
    <property type="molecule type" value="Genomic_DNA"/>
</dbReference>
<dbReference type="InterPro" id="IPR050575">
    <property type="entry name" value="BMC_shell"/>
</dbReference>
<evidence type="ECO:0000313" key="7">
    <source>
        <dbReference type="EMBL" id="NFN35621.1"/>
    </source>
</evidence>
<organism evidence="6 11">
    <name type="scientific">Clostridium botulinum</name>
    <dbReference type="NCBI Taxonomy" id="1491"/>
    <lineage>
        <taxon>Bacteria</taxon>
        <taxon>Bacillati</taxon>
        <taxon>Bacillota</taxon>
        <taxon>Clostridia</taxon>
        <taxon>Eubacteriales</taxon>
        <taxon>Clostridiaceae</taxon>
        <taxon>Clostridium</taxon>
    </lineage>
</organism>
<dbReference type="CDD" id="cd07053">
    <property type="entry name" value="BMC_PduT_repeat1"/>
    <property type="match status" value="1"/>
</dbReference>
<reference evidence="10 11" key="2">
    <citation type="submission" date="2019-04" db="EMBL/GenBank/DDBJ databases">
        <title>Genome sequencing of Clostridium botulinum Groups I-IV and Clostridium butyricum.</title>
        <authorList>
            <person name="Brunt J."/>
            <person name="Van Vliet A.H.M."/>
            <person name="Stringer S.C."/>
            <person name="Carter A.T."/>
            <person name="Peck M.W."/>
        </authorList>
    </citation>
    <scope>NUCLEOTIDE SEQUENCE [LARGE SCALE GENOMIC DNA]</scope>
    <source>
        <strain evidence="6 11">1605</strain>
        <strain evidence="8 12">BL81</strain>
        <strain evidence="7 10">CB-K-33E</strain>
    </source>
</reference>
<comment type="caution">
    <text evidence="6">The sequence shown here is derived from an EMBL/GenBank/DDBJ whole genome shotgun (WGS) entry which is preliminary data.</text>
</comment>
<comment type="subcellular location">
    <subcellularLocation>
        <location evidence="1">Bacterial microcompartment</location>
    </subcellularLocation>
</comment>
<feature type="domain" description="BMC" evidence="4">
    <location>
        <begin position="96"/>
        <end position="182"/>
    </location>
</feature>
<evidence type="ECO:0000259" key="4">
    <source>
        <dbReference type="PROSITE" id="PS51930"/>
    </source>
</evidence>
<dbReference type="Proteomes" id="UP000472355">
    <property type="component" value="Unassembled WGS sequence"/>
</dbReference>
<dbReference type="EMBL" id="SGKU01000020">
    <property type="protein sequence ID" value="NFA42647.1"/>
    <property type="molecule type" value="Genomic_DNA"/>
</dbReference>
<dbReference type="Pfam" id="PF00936">
    <property type="entry name" value="BMC"/>
    <property type="match status" value="2"/>
</dbReference>
<dbReference type="InterPro" id="IPR037233">
    <property type="entry name" value="CcmK-like_sf"/>
</dbReference>
<evidence type="ECO:0000313" key="6">
    <source>
        <dbReference type="EMBL" id="NFF88036.1"/>
    </source>
</evidence>
<dbReference type="CDD" id="cd07054">
    <property type="entry name" value="BMC_PduT_repeat2"/>
    <property type="match status" value="1"/>
</dbReference>
<evidence type="ECO:0000313" key="11">
    <source>
        <dbReference type="Proteomes" id="UP000476820"/>
    </source>
</evidence>
<evidence type="ECO:0000313" key="9">
    <source>
        <dbReference type="Proteomes" id="UP000472355"/>
    </source>
</evidence>
<dbReference type="PIRSF" id="PIRSF034834">
    <property type="entry name" value="PduT"/>
    <property type="match status" value="1"/>
</dbReference>
<dbReference type="SUPFAM" id="SSF143414">
    <property type="entry name" value="CcmK-like"/>
    <property type="match status" value="2"/>
</dbReference>
<gene>
    <name evidence="5" type="ORF">EXM65_08700</name>
    <name evidence="6" type="ORF">FC774_09165</name>
    <name evidence="7" type="ORF">FDB51_10910</name>
    <name evidence="8" type="ORF">FDG31_11715</name>
</gene>
<dbReference type="RefSeq" id="WP_003370325.1">
    <property type="nucleotide sequence ID" value="NZ_CP010520.1"/>
</dbReference>
<sequence length="182" mass="18805">MRKSIGLLEFKSIAKGIQAADEMVKSANVEIILATPMCPGKYIVILAGDVGDVTNAVGVGKEVGLSYLISEYTIASVHEKVFPAITATCDFDNISSIGVIETMSAVASVIAGDTALKAANVELLEIRIARGLGGKGYVILTGEVSAVKAAIEAAESKLEEGGDIIGTVVLPSPSKELVQTLL</sequence>
<evidence type="ECO:0000256" key="2">
    <source>
        <dbReference type="ARBA" id="ARBA00024446"/>
    </source>
</evidence>
<dbReference type="GO" id="GO:0031469">
    <property type="term" value="C:bacterial microcompartment"/>
    <property type="evidence" value="ECO:0007669"/>
    <property type="project" value="UniProtKB-SubCell"/>
</dbReference>
<dbReference type="InterPro" id="IPR000249">
    <property type="entry name" value="BMC_dom"/>
</dbReference>